<feature type="compositionally biased region" description="Low complexity" evidence="1">
    <location>
        <begin position="239"/>
        <end position="248"/>
    </location>
</feature>
<evidence type="ECO:0000313" key="5">
    <source>
        <dbReference type="Proteomes" id="UP000236724"/>
    </source>
</evidence>
<feature type="compositionally biased region" description="Basic and acidic residues" evidence="1">
    <location>
        <begin position="372"/>
        <end position="383"/>
    </location>
</feature>
<dbReference type="Proteomes" id="UP000236724">
    <property type="component" value="Unassembled WGS sequence"/>
</dbReference>
<dbReference type="OrthoDB" id="9790252at2"/>
<dbReference type="PANTHER" id="PTHR34475:SF1">
    <property type="entry name" value="CYTOSKELETON PROTEIN RODZ"/>
    <property type="match status" value="1"/>
</dbReference>
<dbReference type="AlphaFoldDB" id="A0A1H6FHJ6"/>
<dbReference type="InterPro" id="IPR025194">
    <property type="entry name" value="RodZ-like_C"/>
</dbReference>
<protein>
    <submittedName>
        <fullName evidence="4">Cytoskeleton protein RodZ</fullName>
    </submittedName>
</protein>
<dbReference type="GO" id="GO:0003677">
    <property type="term" value="F:DNA binding"/>
    <property type="evidence" value="ECO:0007669"/>
    <property type="project" value="InterPro"/>
</dbReference>
<dbReference type="EMBL" id="FMSV02000552">
    <property type="protein sequence ID" value="SEH08525.1"/>
    <property type="molecule type" value="Genomic_DNA"/>
</dbReference>
<organism evidence="4 5">
    <name type="scientific">Candidatus Venteria ishoeyi</name>
    <dbReference type="NCBI Taxonomy" id="1899563"/>
    <lineage>
        <taxon>Bacteria</taxon>
        <taxon>Pseudomonadati</taxon>
        <taxon>Pseudomonadota</taxon>
        <taxon>Gammaproteobacteria</taxon>
        <taxon>Thiotrichales</taxon>
        <taxon>Thiotrichaceae</taxon>
        <taxon>Venteria</taxon>
    </lineage>
</organism>
<feature type="domain" description="Cytoskeleton protein RodZ-like C-terminal" evidence="3">
    <location>
        <begin position="313"/>
        <end position="380"/>
    </location>
</feature>
<dbReference type="PANTHER" id="PTHR34475">
    <property type="match status" value="1"/>
</dbReference>
<name>A0A1H6FHJ6_9GAMM</name>
<reference evidence="4 5" key="1">
    <citation type="submission" date="2016-10" db="EMBL/GenBank/DDBJ databases">
        <authorList>
            <person name="de Groot N.N."/>
        </authorList>
    </citation>
    <scope>NUCLEOTIDE SEQUENCE [LARGE SCALE GENOMIC DNA]</scope>
    <source>
        <strain evidence="4">MBHS1</strain>
    </source>
</reference>
<sequence length="391" mass="42902">MTKQATRNPPEEINMGSPQPEVSEQIPNIAMNQDMEPTRQPAMESNHDLELNETSSLGDLLRRSRESMHWSIDEVAEKLYLEPRIIEALEMENEKVLPPAIFVQGYLRSYARLLNLPADKLVKHYKNNPSSSAPDLVPDNRYPAKNKKTSGGHGWFYKTMTLLIIVGTILLVVWRYVGENPFNHNFFKSQKSTETPVAVLPGMALPPITPPGQITPATDALESEAQSALADNTETTVFTPPSEASEPPVVEETETSNPVSAVAAGAVEDATTLETAETEAVEDAAEEAIAESEQATEAVETETPAAIDGHKMELSFTGDSWVSLVDSKGKKLIWTVLRAGDNKVISNGTPPLTLKVRHGKYAKLRWQNKDIDLTPHQGGDGRTKISLSLTQ</sequence>
<dbReference type="Gene3D" id="1.10.260.40">
    <property type="entry name" value="lambda repressor-like DNA-binding domains"/>
    <property type="match status" value="1"/>
</dbReference>
<feature type="region of interest" description="Disordered" evidence="1">
    <location>
        <begin position="372"/>
        <end position="391"/>
    </location>
</feature>
<dbReference type="InterPro" id="IPR001387">
    <property type="entry name" value="Cro/C1-type_HTH"/>
</dbReference>
<evidence type="ECO:0000256" key="2">
    <source>
        <dbReference type="SAM" id="Phobius"/>
    </source>
</evidence>
<feature type="transmembrane region" description="Helical" evidence="2">
    <location>
        <begin position="155"/>
        <end position="177"/>
    </location>
</feature>
<gene>
    <name evidence="4" type="primary">rodZ</name>
    <name evidence="4" type="ORF">MBHS_04417</name>
</gene>
<evidence type="ECO:0000259" key="3">
    <source>
        <dbReference type="Pfam" id="PF13464"/>
    </source>
</evidence>
<keyword evidence="2" id="KW-1133">Transmembrane helix</keyword>
<dbReference type="InterPro" id="IPR010982">
    <property type="entry name" value="Lambda_DNA-bd_dom_sf"/>
</dbReference>
<dbReference type="Pfam" id="PF13464">
    <property type="entry name" value="RodZ_C"/>
    <property type="match status" value="1"/>
</dbReference>
<dbReference type="InterPro" id="IPR050400">
    <property type="entry name" value="Bact_Cytoskel_RodZ"/>
</dbReference>
<evidence type="ECO:0000256" key="1">
    <source>
        <dbReference type="SAM" id="MobiDB-lite"/>
    </source>
</evidence>
<keyword evidence="2" id="KW-0472">Membrane</keyword>
<evidence type="ECO:0000313" key="4">
    <source>
        <dbReference type="EMBL" id="SEH08525.1"/>
    </source>
</evidence>
<feature type="region of interest" description="Disordered" evidence="1">
    <location>
        <begin position="211"/>
        <end position="258"/>
    </location>
</feature>
<proteinExistence type="predicted"/>
<dbReference type="Pfam" id="PF13413">
    <property type="entry name" value="HTH_25"/>
    <property type="match status" value="1"/>
</dbReference>
<keyword evidence="5" id="KW-1185">Reference proteome</keyword>
<accession>A0A1H6FHJ6</accession>
<feature type="region of interest" description="Disordered" evidence="1">
    <location>
        <begin position="1"/>
        <end position="22"/>
    </location>
</feature>
<feature type="region of interest" description="Disordered" evidence="1">
    <location>
        <begin position="127"/>
        <end position="149"/>
    </location>
</feature>
<dbReference type="CDD" id="cd00093">
    <property type="entry name" value="HTH_XRE"/>
    <property type="match status" value="1"/>
</dbReference>
<feature type="compositionally biased region" description="Polar residues" evidence="1">
    <location>
        <begin position="224"/>
        <end position="238"/>
    </location>
</feature>
<keyword evidence="2" id="KW-0812">Transmembrane</keyword>